<accession>A0ABV4CEK3</accession>
<comment type="caution">
    <text evidence="2">The sequence shown here is derived from an EMBL/GenBank/DDBJ whole genome shotgun (WGS) entry which is preliminary data.</text>
</comment>
<evidence type="ECO:0000313" key="2">
    <source>
        <dbReference type="EMBL" id="MEY8039510.1"/>
    </source>
</evidence>
<feature type="signal peptide" evidence="1">
    <location>
        <begin position="1"/>
        <end position="24"/>
    </location>
</feature>
<keyword evidence="1" id="KW-0732">Signal</keyword>
<feature type="chain" id="PRO_5046475802" description="Peptidase inhibitor family I36" evidence="1">
    <location>
        <begin position="25"/>
        <end position="176"/>
    </location>
</feature>
<sequence length="176" mass="18740">MNSSALLAKAAVVGLSLSALLAPAASGAERSTHPLAFQGAGVGVCDRGTYCIYESKNYNEEGPGAPPLMQVWQHDGAWKDFRKHPVTGQPFVPDATNRVRSVSNDLDRTIYFMEWEWGDPGSGVTECIAIPPHSAVRDVLAQGSDGGYGSVSLDPDLARQYGCRELTPDSTITSGQ</sequence>
<dbReference type="EMBL" id="JBGEHV010000012">
    <property type="protein sequence ID" value="MEY8039510.1"/>
    <property type="molecule type" value="Genomic_DNA"/>
</dbReference>
<proteinExistence type="predicted"/>
<name>A0ABV4CEK3_9PSEU</name>
<dbReference type="RefSeq" id="WP_345359688.1">
    <property type="nucleotide sequence ID" value="NZ_BAABII010000004.1"/>
</dbReference>
<protein>
    <recommendedName>
        <fullName evidence="4">Peptidase inhibitor family I36</fullName>
    </recommendedName>
</protein>
<dbReference type="Proteomes" id="UP001564626">
    <property type="component" value="Unassembled WGS sequence"/>
</dbReference>
<keyword evidence="3" id="KW-1185">Reference proteome</keyword>
<gene>
    <name evidence="2" type="ORF">AB8O55_08880</name>
</gene>
<evidence type="ECO:0000256" key="1">
    <source>
        <dbReference type="SAM" id="SignalP"/>
    </source>
</evidence>
<evidence type="ECO:0000313" key="3">
    <source>
        <dbReference type="Proteomes" id="UP001564626"/>
    </source>
</evidence>
<organism evidence="2 3">
    <name type="scientific">Saccharopolyspora cebuensis</name>
    <dbReference type="NCBI Taxonomy" id="418759"/>
    <lineage>
        <taxon>Bacteria</taxon>
        <taxon>Bacillati</taxon>
        <taxon>Actinomycetota</taxon>
        <taxon>Actinomycetes</taxon>
        <taxon>Pseudonocardiales</taxon>
        <taxon>Pseudonocardiaceae</taxon>
        <taxon>Saccharopolyspora</taxon>
    </lineage>
</organism>
<evidence type="ECO:0008006" key="4">
    <source>
        <dbReference type="Google" id="ProtNLM"/>
    </source>
</evidence>
<reference evidence="2 3" key="1">
    <citation type="submission" date="2024-08" db="EMBL/GenBank/DDBJ databases">
        <title>Genome mining of Saccharopolyspora cebuensis PGLac3 from Nigerian medicinal plant.</title>
        <authorList>
            <person name="Ezeobiora C.E."/>
            <person name="Igbokwe N.H."/>
            <person name="Amin D.H."/>
            <person name="Mendie U.E."/>
        </authorList>
    </citation>
    <scope>NUCLEOTIDE SEQUENCE [LARGE SCALE GENOMIC DNA]</scope>
    <source>
        <strain evidence="2 3">PGLac3</strain>
    </source>
</reference>